<evidence type="ECO:0008006" key="4">
    <source>
        <dbReference type="Google" id="ProtNLM"/>
    </source>
</evidence>
<dbReference type="AlphaFoldDB" id="A0A8T2Z0T5"/>
<proteinExistence type="predicted"/>
<sequence>MAAKFAFFPPSPPSYELEEEDEEAEGGAKKLRMAAAAGVHNSNREYVDVLKLETKRGNHVVAVYFKNPAASLTVLYSHGNAADLGQMYDLFCELSLHLRVNLMGYDYSGYGQSTGKELICLVAEKILEDPRKSTDFREVARSSIDQRETTRLSADKKEKPRLSTDRREKSRSSADRRERSRKSMDHPESESNGSDQHEKARNSIDRFGDMIRSVGLCNIDCFKPTATAI</sequence>
<keyword evidence="3" id="KW-1185">Reference proteome</keyword>
<feature type="region of interest" description="Disordered" evidence="1">
    <location>
        <begin position="137"/>
        <end position="199"/>
    </location>
</feature>
<evidence type="ECO:0000313" key="2">
    <source>
        <dbReference type="EMBL" id="KAH8511164.1"/>
    </source>
</evidence>
<accession>A0A8T2Z0T5</accession>
<organism evidence="2 3">
    <name type="scientific">Populus deltoides</name>
    <name type="common">Eastern poplar</name>
    <name type="synonym">Eastern cottonwood</name>
    <dbReference type="NCBI Taxonomy" id="3696"/>
    <lineage>
        <taxon>Eukaryota</taxon>
        <taxon>Viridiplantae</taxon>
        <taxon>Streptophyta</taxon>
        <taxon>Embryophyta</taxon>
        <taxon>Tracheophyta</taxon>
        <taxon>Spermatophyta</taxon>
        <taxon>Magnoliopsida</taxon>
        <taxon>eudicotyledons</taxon>
        <taxon>Gunneridae</taxon>
        <taxon>Pentapetalae</taxon>
        <taxon>rosids</taxon>
        <taxon>fabids</taxon>
        <taxon>Malpighiales</taxon>
        <taxon>Salicaceae</taxon>
        <taxon>Saliceae</taxon>
        <taxon>Populus</taxon>
    </lineage>
</organism>
<dbReference type="SUPFAM" id="SSF53474">
    <property type="entry name" value="alpha/beta-Hydrolases"/>
    <property type="match status" value="1"/>
</dbReference>
<name>A0A8T2Z0T5_POPDE</name>
<evidence type="ECO:0000256" key="1">
    <source>
        <dbReference type="SAM" id="MobiDB-lite"/>
    </source>
</evidence>
<protein>
    <recommendedName>
        <fullName evidence="4">Serine aminopeptidase S33 domain-containing protein</fullName>
    </recommendedName>
</protein>
<evidence type="ECO:0000313" key="3">
    <source>
        <dbReference type="Proteomes" id="UP000807159"/>
    </source>
</evidence>
<reference evidence="2" key="1">
    <citation type="journal article" date="2021" name="J. Hered.">
        <title>Genome Assembly of Salicaceae Populus deltoides (Eastern Cottonwood) I-69 Based on Nanopore Sequencing and Hi-C Technologies.</title>
        <authorList>
            <person name="Bai S."/>
            <person name="Wu H."/>
            <person name="Zhang J."/>
            <person name="Pan Z."/>
            <person name="Zhao W."/>
            <person name="Li Z."/>
            <person name="Tong C."/>
        </authorList>
    </citation>
    <scope>NUCLEOTIDE SEQUENCE</scope>
    <source>
        <tissue evidence="2">Leaf</tissue>
    </source>
</reference>
<feature type="region of interest" description="Disordered" evidence="1">
    <location>
        <begin position="1"/>
        <end position="23"/>
    </location>
</feature>
<gene>
    <name evidence="2" type="ORF">H0E87_008628</name>
</gene>
<comment type="caution">
    <text evidence="2">The sequence shown here is derived from an EMBL/GenBank/DDBJ whole genome shotgun (WGS) entry which is preliminary data.</text>
</comment>
<dbReference type="EMBL" id="JACEGQ020000004">
    <property type="protein sequence ID" value="KAH8511164.1"/>
    <property type="molecule type" value="Genomic_DNA"/>
</dbReference>
<dbReference type="PANTHER" id="PTHR12277:SF191">
    <property type="entry name" value="ALPHA_BETA-HYDROLASES SUPERFAMILY PROTEIN"/>
    <property type="match status" value="1"/>
</dbReference>
<dbReference type="Proteomes" id="UP000807159">
    <property type="component" value="Chromosome 4"/>
</dbReference>
<dbReference type="InterPro" id="IPR029058">
    <property type="entry name" value="AB_hydrolase_fold"/>
</dbReference>
<dbReference type="PANTHER" id="PTHR12277">
    <property type="entry name" value="ALPHA/BETA HYDROLASE DOMAIN-CONTAINING PROTEIN"/>
    <property type="match status" value="1"/>
</dbReference>